<reference evidence="2" key="1">
    <citation type="journal article" date="2020" name="Nature">
        <title>Giant virus diversity and host interactions through global metagenomics.</title>
        <authorList>
            <person name="Schulz F."/>
            <person name="Roux S."/>
            <person name="Paez-Espino D."/>
            <person name="Jungbluth S."/>
            <person name="Walsh D.A."/>
            <person name="Denef V.J."/>
            <person name="McMahon K.D."/>
            <person name="Konstantinidis K.T."/>
            <person name="Eloe-Fadrosh E.A."/>
            <person name="Kyrpides N.C."/>
            <person name="Woyke T."/>
        </authorList>
    </citation>
    <scope>NUCLEOTIDE SEQUENCE</scope>
    <source>
        <strain evidence="2">GVMAG-M-3300009151-50</strain>
    </source>
</reference>
<sequence>MWEFVDKFIYINLDHRQDRRDIMSKFFEEGQIPLEKVVRFSAIKRSHGPLGCVESHKEVLKLAKKENWKNILILEDDLEWLNFKDEYPKLEELTKLSDWNVILLLGWYWKYDFPRIYFSNNSGAYLVNESYRDKLLKNREISVHKLRNGIGFDYRNSKYNSDVYWCELMKKDVWYGLNPCICRQVDGFSDNGKTMLKSSLIYGIGDAKTRKIVYNK</sequence>
<name>A0A6C0EQ29_9ZZZZ</name>
<dbReference type="EMBL" id="MN738912">
    <property type="protein sequence ID" value="QHT30822.1"/>
    <property type="molecule type" value="Genomic_DNA"/>
</dbReference>
<organism evidence="2">
    <name type="scientific">viral metagenome</name>
    <dbReference type="NCBI Taxonomy" id="1070528"/>
    <lineage>
        <taxon>unclassified sequences</taxon>
        <taxon>metagenomes</taxon>
        <taxon>organismal metagenomes</taxon>
    </lineage>
</organism>
<proteinExistence type="predicted"/>
<feature type="domain" description="Glycosyl transferase family 25" evidence="1">
    <location>
        <begin position="46"/>
        <end position="114"/>
    </location>
</feature>
<evidence type="ECO:0000313" key="2">
    <source>
        <dbReference type="EMBL" id="QHT30822.1"/>
    </source>
</evidence>
<evidence type="ECO:0000259" key="1">
    <source>
        <dbReference type="Pfam" id="PF01755"/>
    </source>
</evidence>
<protein>
    <recommendedName>
        <fullName evidence="1">Glycosyl transferase family 25 domain-containing protein</fullName>
    </recommendedName>
</protein>
<dbReference type="AlphaFoldDB" id="A0A6C0EQ29"/>
<dbReference type="Pfam" id="PF01755">
    <property type="entry name" value="Glyco_transf_25"/>
    <property type="match status" value="1"/>
</dbReference>
<dbReference type="InterPro" id="IPR002654">
    <property type="entry name" value="Glyco_trans_25"/>
</dbReference>
<accession>A0A6C0EQ29</accession>